<reference evidence="9" key="1">
    <citation type="submission" date="2016-07" db="EMBL/GenBank/DDBJ databases">
        <title>Nontailed viruses are major unrecognized killers of bacteria in the ocean.</title>
        <authorList>
            <person name="Kauffman K."/>
            <person name="Hussain F."/>
            <person name="Yang J."/>
            <person name="Arevalo P."/>
            <person name="Brown J."/>
            <person name="Cutler M."/>
            <person name="Kelly L."/>
            <person name="Polz M.F."/>
        </authorList>
    </citation>
    <scope>NUCLEOTIDE SEQUENCE [LARGE SCALE GENOMIC DNA]</scope>
    <source>
        <strain evidence="9">10N.261.45.A10</strain>
    </source>
</reference>
<evidence type="ECO:0000313" key="9">
    <source>
        <dbReference type="Proteomes" id="UP000235387"/>
    </source>
</evidence>
<dbReference type="SUPFAM" id="SSF53383">
    <property type="entry name" value="PLP-dependent transferases"/>
    <property type="match status" value="1"/>
</dbReference>
<evidence type="ECO:0000256" key="7">
    <source>
        <dbReference type="RuleBase" id="RU362118"/>
    </source>
</evidence>
<keyword evidence="3 6" id="KW-0663">Pyridoxal phosphate</keyword>
<evidence type="ECO:0000256" key="5">
    <source>
        <dbReference type="ARBA" id="ARBA00047517"/>
    </source>
</evidence>
<accession>A0A2N7L8W7</accession>
<evidence type="ECO:0000313" key="8">
    <source>
        <dbReference type="EMBL" id="PMN90675.1"/>
    </source>
</evidence>
<dbReference type="Proteomes" id="UP000235387">
    <property type="component" value="Unassembled WGS sequence"/>
</dbReference>
<dbReference type="GO" id="GO:0019450">
    <property type="term" value="P:L-cysteine catabolic process to pyruvate"/>
    <property type="evidence" value="ECO:0007669"/>
    <property type="project" value="TreeGrafter"/>
</dbReference>
<organism evidence="8 9">
    <name type="scientific">Enterovibrio norvegicus</name>
    <dbReference type="NCBI Taxonomy" id="188144"/>
    <lineage>
        <taxon>Bacteria</taxon>
        <taxon>Pseudomonadati</taxon>
        <taxon>Pseudomonadota</taxon>
        <taxon>Gammaproteobacteria</taxon>
        <taxon>Vibrionales</taxon>
        <taxon>Vibrionaceae</taxon>
        <taxon>Enterovibrio</taxon>
    </lineage>
</organism>
<evidence type="ECO:0000256" key="3">
    <source>
        <dbReference type="ARBA" id="ARBA00022898"/>
    </source>
</evidence>
<name>A0A2N7L8W7_9GAMM</name>
<keyword evidence="4" id="KW-0456">Lyase</keyword>
<evidence type="ECO:0000256" key="6">
    <source>
        <dbReference type="PIRSR" id="PIRSR001434-2"/>
    </source>
</evidence>
<comment type="cofactor">
    <cofactor evidence="1 7">
        <name>pyridoxal 5'-phosphate</name>
        <dbReference type="ChEBI" id="CHEBI:597326"/>
    </cofactor>
</comment>
<dbReference type="InterPro" id="IPR006233">
    <property type="entry name" value="Cys_b_lyase_bac"/>
</dbReference>
<dbReference type="PANTHER" id="PTHR43500">
    <property type="entry name" value="CYSTATHIONINE BETA-LYASE-RELATED"/>
    <property type="match status" value="1"/>
</dbReference>
<feature type="modified residue" description="N6-(pyridoxal phosphate)lysine" evidence="6">
    <location>
        <position position="142"/>
    </location>
</feature>
<comment type="catalytic activity">
    <reaction evidence="5">
        <text>L,L-cystathionine + H2O = L-homocysteine + pyruvate + NH4(+)</text>
        <dbReference type="Rhea" id="RHEA:13965"/>
        <dbReference type="ChEBI" id="CHEBI:15361"/>
        <dbReference type="ChEBI" id="CHEBI:15377"/>
        <dbReference type="ChEBI" id="CHEBI:28938"/>
        <dbReference type="ChEBI" id="CHEBI:58161"/>
        <dbReference type="ChEBI" id="CHEBI:58199"/>
    </reaction>
</comment>
<dbReference type="InterPro" id="IPR015422">
    <property type="entry name" value="PyrdxlP-dep_Trfase_small"/>
</dbReference>
<dbReference type="GO" id="GO:0047804">
    <property type="term" value="F:cysteine-S-conjugate beta-lyase activity"/>
    <property type="evidence" value="ECO:0007669"/>
    <property type="project" value="InterPro"/>
</dbReference>
<gene>
    <name evidence="8" type="ORF">BCT23_04095</name>
</gene>
<evidence type="ECO:0000256" key="1">
    <source>
        <dbReference type="ARBA" id="ARBA00001933"/>
    </source>
</evidence>
<dbReference type="Gene3D" id="3.90.1150.10">
    <property type="entry name" value="Aspartate Aminotransferase, domain 1"/>
    <property type="match status" value="1"/>
</dbReference>
<sequence>MKRKIIEREQAFGALLYASGLLAISSTITALVKRGSKLLVADHCYEPSIEFCRKLAEQFELQLTIFDATDLAVFEQYCQQGYDLMLMEVMASDSLAVCDLAAIAKLCQKYQVCSVIDATWSAGITAKPLTLGFDAVVHSCTKFFSGCSDVFLGVVVANQSVFTRLAGYAELIGNHVSSQDVYYILRGLKTLDLRYQHQSILAHKLALNLCEFFACSPNIDAQVNYPTFHPAFHQGSGFCQPEFGGSLVVFSFNWQQGFDFVRFFSKLRLIKCGYSWGGADSLVTYGLRGTATGQRAEFRVHMGLEQPEQIYQELEQALQALMEE</sequence>
<comment type="caution">
    <text evidence="8">The sequence shown here is derived from an EMBL/GenBank/DDBJ whole genome shotgun (WGS) entry which is preliminary data.</text>
</comment>
<dbReference type="GO" id="GO:0019346">
    <property type="term" value="P:transsulfuration"/>
    <property type="evidence" value="ECO:0007669"/>
    <property type="project" value="InterPro"/>
</dbReference>
<dbReference type="PIRSF" id="PIRSF001434">
    <property type="entry name" value="CGS"/>
    <property type="match status" value="1"/>
</dbReference>
<dbReference type="InterPro" id="IPR015424">
    <property type="entry name" value="PyrdxlP-dep_Trfase"/>
</dbReference>
<dbReference type="EMBL" id="MDAL01000027">
    <property type="protein sequence ID" value="PMN90675.1"/>
    <property type="molecule type" value="Genomic_DNA"/>
</dbReference>
<evidence type="ECO:0008006" key="10">
    <source>
        <dbReference type="Google" id="ProtNLM"/>
    </source>
</evidence>
<dbReference type="Pfam" id="PF01053">
    <property type="entry name" value="Cys_Met_Meta_PP"/>
    <property type="match status" value="1"/>
</dbReference>
<dbReference type="GO" id="GO:0030170">
    <property type="term" value="F:pyridoxal phosphate binding"/>
    <property type="evidence" value="ECO:0007669"/>
    <property type="project" value="InterPro"/>
</dbReference>
<dbReference type="Gene3D" id="3.40.640.10">
    <property type="entry name" value="Type I PLP-dependent aspartate aminotransferase-like (Major domain)"/>
    <property type="match status" value="1"/>
</dbReference>
<evidence type="ECO:0000256" key="2">
    <source>
        <dbReference type="ARBA" id="ARBA00009077"/>
    </source>
</evidence>
<evidence type="ECO:0000256" key="4">
    <source>
        <dbReference type="ARBA" id="ARBA00023239"/>
    </source>
</evidence>
<proteinExistence type="inferred from homology"/>
<dbReference type="InterPro" id="IPR015421">
    <property type="entry name" value="PyrdxlP-dep_Trfase_major"/>
</dbReference>
<dbReference type="InterPro" id="IPR000277">
    <property type="entry name" value="Cys/Met-Metab_PyrdxlP-dep_enz"/>
</dbReference>
<protein>
    <recommendedName>
        <fullName evidence="10">Cystathionine beta-lyase</fullName>
    </recommendedName>
</protein>
<dbReference type="AlphaFoldDB" id="A0A2N7L8W7"/>
<dbReference type="PANTHER" id="PTHR43500:SF1">
    <property type="entry name" value="CYSTATHIONINE BETA-LYASE-RELATED"/>
    <property type="match status" value="1"/>
</dbReference>
<comment type="similarity">
    <text evidence="2 7">Belongs to the trans-sulfuration enzymes family.</text>
</comment>